<keyword evidence="2" id="KW-1185">Reference proteome</keyword>
<reference evidence="1 2" key="1">
    <citation type="submission" date="2018-11" db="EMBL/GenBank/DDBJ databases">
        <authorList>
            <person name="Lopez-Roques C."/>
            <person name="Donnadieu C."/>
            <person name="Bouchez O."/>
            <person name="Klopp C."/>
            <person name="Cabau C."/>
            <person name="Zahm M."/>
        </authorList>
    </citation>
    <scope>NUCLEOTIDE SEQUENCE [LARGE SCALE GENOMIC DNA]</scope>
    <source>
        <strain evidence="1">RS831</strain>
        <tissue evidence="1">Whole body</tissue>
    </source>
</reference>
<gene>
    <name evidence="1" type="ORF">OJAV_G00235360</name>
</gene>
<sequence>MAHTSFGCLFEKSAKELLKLTSALVRLQLRLLTVLTVGGRDLALTKVDNITSPENLLVYRISSKTYQDIKTTDCY</sequence>
<protein>
    <submittedName>
        <fullName evidence="1">Uncharacterized protein</fullName>
    </submittedName>
</protein>
<reference evidence="1 2" key="2">
    <citation type="submission" date="2019-01" db="EMBL/GenBank/DDBJ databases">
        <title>A chromosome length genome reference of the Java medaka (oryzias javanicus).</title>
        <authorList>
            <person name="Herpin A."/>
            <person name="Takehana Y."/>
            <person name="Naruse K."/>
            <person name="Ansai S."/>
            <person name="Kawaguchi M."/>
        </authorList>
    </citation>
    <scope>NUCLEOTIDE SEQUENCE [LARGE SCALE GENOMIC DNA]</scope>
    <source>
        <strain evidence="1">RS831</strain>
        <tissue evidence="1">Whole body</tissue>
    </source>
</reference>
<organism evidence="1 2">
    <name type="scientific">Oryzias javanicus</name>
    <name type="common">Javanese ricefish</name>
    <name type="synonym">Aplocheilus javanicus</name>
    <dbReference type="NCBI Taxonomy" id="123683"/>
    <lineage>
        <taxon>Eukaryota</taxon>
        <taxon>Metazoa</taxon>
        <taxon>Chordata</taxon>
        <taxon>Craniata</taxon>
        <taxon>Vertebrata</taxon>
        <taxon>Euteleostomi</taxon>
        <taxon>Actinopterygii</taxon>
        <taxon>Neopterygii</taxon>
        <taxon>Teleostei</taxon>
        <taxon>Neoteleostei</taxon>
        <taxon>Acanthomorphata</taxon>
        <taxon>Ovalentaria</taxon>
        <taxon>Atherinomorphae</taxon>
        <taxon>Beloniformes</taxon>
        <taxon>Adrianichthyidae</taxon>
        <taxon>Oryziinae</taxon>
        <taxon>Oryzias</taxon>
    </lineage>
</organism>
<evidence type="ECO:0000313" key="2">
    <source>
        <dbReference type="Proteomes" id="UP000283210"/>
    </source>
</evidence>
<dbReference type="AlphaFoldDB" id="A0A437BYU1"/>
<accession>A0A437BYU1</accession>
<evidence type="ECO:0000313" key="1">
    <source>
        <dbReference type="EMBL" id="RVE55530.1"/>
    </source>
</evidence>
<name>A0A437BYU1_ORYJA</name>
<dbReference type="EMBL" id="ML136672">
    <property type="protein sequence ID" value="RVE55530.1"/>
    <property type="molecule type" value="Genomic_DNA"/>
</dbReference>
<proteinExistence type="predicted"/>
<dbReference type="Proteomes" id="UP000283210">
    <property type="component" value="Unassembled WGS sequence"/>
</dbReference>